<evidence type="ECO:0000313" key="9">
    <source>
        <dbReference type="EMBL" id="KAJ7967959.1"/>
    </source>
</evidence>
<dbReference type="Pfam" id="PF00931">
    <property type="entry name" value="NB-ARC"/>
    <property type="match status" value="1"/>
</dbReference>
<dbReference type="GO" id="GO:0005524">
    <property type="term" value="F:ATP binding"/>
    <property type="evidence" value="ECO:0007669"/>
    <property type="project" value="UniProtKB-KW"/>
</dbReference>
<dbReference type="EMBL" id="JARAOO010000005">
    <property type="protein sequence ID" value="KAJ7967959.1"/>
    <property type="molecule type" value="Genomic_DNA"/>
</dbReference>
<dbReference type="PANTHER" id="PTHR33463:SF81">
    <property type="entry name" value="DISEASE RESISTANCE PROTEIN RPS2-LIKE"/>
    <property type="match status" value="1"/>
</dbReference>
<dbReference type="PANTHER" id="PTHR33463">
    <property type="entry name" value="NB-ARC DOMAIN-CONTAINING PROTEIN-RELATED"/>
    <property type="match status" value="1"/>
</dbReference>
<comment type="similarity">
    <text evidence="1">Belongs to the disease resistance NB-LRR family.</text>
</comment>
<dbReference type="GO" id="GO:0043531">
    <property type="term" value="F:ADP binding"/>
    <property type="evidence" value="ECO:0007669"/>
    <property type="project" value="InterPro"/>
</dbReference>
<evidence type="ECO:0000313" key="10">
    <source>
        <dbReference type="Proteomes" id="UP001163823"/>
    </source>
</evidence>
<evidence type="ECO:0000256" key="1">
    <source>
        <dbReference type="ARBA" id="ARBA00008894"/>
    </source>
</evidence>
<dbReference type="InterPro" id="IPR027417">
    <property type="entry name" value="P-loop_NTPase"/>
</dbReference>
<accession>A0AAD7M0Z7</accession>
<evidence type="ECO:0000259" key="7">
    <source>
        <dbReference type="Pfam" id="PF23559"/>
    </source>
</evidence>
<evidence type="ECO:0000256" key="3">
    <source>
        <dbReference type="ARBA" id="ARBA00022741"/>
    </source>
</evidence>
<keyword evidence="2" id="KW-0677">Repeat</keyword>
<evidence type="ECO:0000256" key="2">
    <source>
        <dbReference type="ARBA" id="ARBA00022737"/>
    </source>
</evidence>
<dbReference type="InterPro" id="IPR042197">
    <property type="entry name" value="Apaf_helical"/>
</dbReference>
<dbReference type="PRINTS" id="PR00364">
    <property type="entry name" value="DISEASERSIST"/>
</dbReference>
<dbReference type="InterPro" id="IPR058922">
    <property type="entry name" value="WHD_DRP"/>
</dbReference>
<feature type="domain" description="Disease resistance R13L4/SHOC-2-like LRR" evidence="8">
    <location>
        <begin position="494"/>
        <end position="673"/>
    </location>
</feature>
<evidence type="ECO:0000259" key="6">
    <source>
        <dbReference type="Pfam" id="PF00931"/>
    </source>
</evidence>
<dbReference type="SUPFAM" id="SSF52540">
    <property type="entry name" value="P-loop containing nucleoside triphosphate hydrolases"/>
    <property type="match status" value="1"/>
</dbReference>
<dbReference type="Gene3D" id="1.10.8.430">
    <property type="entry name" value="Helical domain of apoptotic protease-activating factors"/>
    <property type="match status" value="1"/>
</dbReference>
<name>A0AAD7M0Z7_QUISA</name>
<dbReference type="Gene3D" id="3.80.10.10">
    <property type="entry name" value="Ribonuclease Inhibitor"/>
    <property type="match status" value="2"/>
</dbReference>
<feature type="domain" description="Disease resistance protein winged helix" evidence="7">
    <location>
        <begin position="385"/>
        <end position="455"/>
    </location>
</feature>
<sequence length="1023" mass="117797">MGSIIVEGLAVSAAAKVVGHGFTESYSHIRGKVASSKDLDENYKLLRQDVRSLVAIKEDNEKKVWRHKQKEITSNYSVWINKVSETVAEVEKLILKYESKKLPRWRFQRRSRLSEEMAKKLRKVWELSEEGQFPTGFLVNKLAEPVLKVLDAPPIKGFPTLQGSLEKILVLLKNNNIKTIGVYGMVGVGKTTILQNLNNNEEVVKLFDMVIFLRVSREQSEDKLQEAIANRLMLDTEGFNDHDVVARMIHTELENKNKVILATKYFHICKLSNVDRMIKVNQLSLGEAWMMFKNIVVDVIDRPDIKPIARLVSTRCARLPLLIKVIASSFKVKYTASSWRAGLEDLKPWPKLEDQGLKEMYSFLKFCYDELKDEKQQKCFLYSSLYPADSTIYTDYLVECWASEGFLGSINDIRRYQKARDKGYAVLEHLTNVSLLEKEERMIYVKMNNCIRQLALHISSEDPDCNFYVKTNEESEESTNLVTWQHANRASMIDSEVCDLPEKQNCNMLLTLLLQKNSKLASIPQTFFESMSSLLVLDLYGTKIHKLPSSLSNLKSLKGLYLNDCMLLKELPPEIESLQNLEVLDIRGCKVKFISFHIRCLINLRCLRISYLKSSEDGQSQDMDTDCDVIARLQKLEELIIEVDSYDRWCNEVEEVIKQVASLENLRSLRLSFPNPFWLKYFMEKCKSWREHKLASFRFFVGCQNSKRPHILGCFEYKINRYMKYCNGKLKDNCIIGEVLAETDAFELICHKSISKLSDFVGAASLERIRGWLIESCNKMSTIVDANFIQQSNNVLLDNMMDIDDEVDESDTSMGSILPKLEQLYLRSLLNLKCIFEGPMHPRRLQKLTVQDCSGIQELITEPEGTETEFHVLSKLETLVLINVPKLRTVCLNNSLTWPSLEVLKVHGCPELRSLPFSKDNSTNLRFIRGEQEWWNQLTWPTNEDEKWLQSIFAASGIHTMHVKENAREIHATICEMIQETPEGTSSLKKIYKSSTRQNTEGKSLEEDTDLLSVAARVKRIKV</sequence>
<evidence type="ECO:0000256" key="5">
    <source>
        <dbReference type="ARBA" id="ARBA00022840"/>
    </source>
</evidence>
<organism evidence="9 10">
    <name type="scientific">Quillaja saponaria</name>
    <name type="common">Soap bark tree</name>
    <dbReference type="NCBI Taxonomy" id="32244"/>
    <lineage>
        <taxon>Eukaryota</taxon>
        <taxon>Viridiplantae</taxon>
        <taxon>Streptophyta</taxon>
        <taxon>Embryophyta</taxon>
        <taxon>Tracheophyta</taxon>
        <taxon>Spermatophyta</taxon>
        <taxon>Magnoliopsida</taxon>
        <taxon>eudicotyledons</taxon>
        <taxon>Gunneridae</taxon>
        <taxon>Pentapetalae</taxon>
        <taxon>rosids</taxon>
        <taxon>fabids</taxon>
        <taxon>Fabales</taxon>
        <taxon>Quillajaceae</taxon>
        <taxon>Quillaja</taxon>
    </lineage>
</organism>
<keyword evidence="5" id="KW-0067">ATP-binding</keyword>
<dbReference type="InterPro" id="IPR050905">
    <property type="entry name" value="Plant_NBS-LRR"/>
</dbReference>
<dbReference type="InterPro" id="IPR055414">
    <property type="entry name" value="LRR_R13L4/SHOC2-like"/>
</dbReference>
<dbReference type="GO" id="GO:0006952">
    <property type="term" value="P:defense response"/>
    <property type="evidence" value="ECO:0007669"/>
    <property type="project" value="UniProtKB-KW"/>
</dbReference>
<dbReference type="InterPro" id="IPR002182">
    <property type="entry name" value="NB-ARC"/>
</dbReference>
<dbReference type="AlphaFoldDB" id="A0AAD7M0Z7"/>
<dbReference type="KEGG" id="qsa:O6P43_012137"/>
<dbReference type="InterPro" id="IPR032675">
    <property type="entry name" value="LRR_dom_sf"/>
</dbReference>
<comment type="caution">
    <text evidence="9">The sequence shown here is derived from an EMBL/GenBank/DDBJ whole genome shotgun (WGS) entry which is preliminary data.</text>
</comment>
<proteinExistence type="inferred from homology"/>
<evidence type="ECO:0000259" key="8">
    <source>
        <dbReference type="Pfam" id="PF23598"/>
    </source>
</evidence>
<protein>
    <submittedName>
        <fullName evidence="9">Disease resistance protein</fullName>
    </submittedName>
</protein>
<gene>
    <name evidence="9" type="ORF">O6P43_012137</name>
</gene>
<keyword evidence="4" id="KW-0611">Plant defense</keyword>
<dbReference type="Pfam" id="PF23559">
    <property type="entry name" value="WHD_DRP"/>
    <property type="match status" value="1"/>
</dbReference>
<dbReference type="Gene3D" id="3.40.50.300">
    <property type="entry name" value="P-loop containing nucleotide triphosphate hydrolases"/>
    <property type="match status" value="1"/>
</dbReference>
<keyword evidence="10" id="KW-1185">Reference proteome</keyword>
<evidence type="ECO:0000256" key="4">
    <source>
        <dbReference type="ARBA" id="ARBA00022821"/>
    </source>
</evidence>
<dbReference type="SUPFAM" id="SSF52058">
    <property type="entry name" value="L domain-like"/>
    <property type="match status" value="1"/>
</dbReference>
<dbReference type="Pfam" id="PF23598">
    <property type="entry name" value="LRR_14"/>
    <property type="match status" value="1"/>
</dbReference>
<dbReference type="Proteomes" id="UP001163823">
    <property type="component" value="Chromosome 5"/>
</dbReference>
<reference evidence="9" key="1">
    <citation type="journal article" date="2023" name="Science">
        <title>Elucidation of the pathway for biosynthesis of saponin adjuvants from the soapbark tree.</title>
        <authorList>
            <person name="Reed J."/>
            <person name="Orme A."/>
            <person name="El-Demerdash A."/>
            <person name="Owen C."/>
            <person name="Martin L.B.B."/>
            <person name="Misra R.C."/>
            <person name="Kikuchi S."/>
            <person name="Rejzek M."/>
            <person name="Martin A.C."/>
            <person name="Harkess A."/>
            <person name="Leebens-Mack J."/>
            <person name="Louveau T."/>
            <person name="Stephenson M.J."/>
            <person name="Osbourn A."/>
        </authorList>
    </citation>
    <scope>NUCLEOTIDE SEQUENCE</scope>
    <source>
        <strain evidence="9">S10</strain>
    </source>
</reference>
<feature type="domain" description="NB-ARC" evidence="6">
    <location>
        <begin position="164"/>
        <end position="261"/>
    </location>
</feature>
<keyword evidence="3" id="KW-0547">Nucleotide-binding</keyword>